<evidence type="ECO:0000256" key="2">
    <source>
        <dbReference type="ARBA" id="ARBA00008803"/>
    </source>
</evidence>
<keyword evidence="5 7" id="KW-0472">Membrane</keyword>
<sequence length="465" mass="53081">MPSAKPLRQRSVNSGDSFGDSAVTAVDGGCETGAVTSETVEQLELKRLLTDDSIVTVKKSPVAYFLEKVGNGNSLWNTTTLGDEKGRERVYDTIFRLPWRCELLIDVGFFVCFNSFLSLLTVMPTRVVMIVWKLLKTRKFKRLSPVELSDFGYFIIMACGITVLQQIDISFIYHIIRGQATIKLYVIYNVLEVFDKLCQIFNGDVLQMLFYSAEELGRCPSETRSMRLCIWRFISDQILAVVTTIVHSFILLAQAITLSACIVAHYNALPALLVSNNFSEIKSYVFKGYKKDNIHSMVYFDSIERFHISTFILFVLAQNILEAEGPWFQSFLINMFSVYLCEVAIDVIKHSFIAKFNNITPIAYSEFLEALCKQTLHMQTEDVKKDLKFVPLAPACVVIRVVAPVYAANLPFSPLSWKLFWIMLFSATTYILLTSLKILIGLLLKKHATWYVNRCQRRKHHLHID</sequence>
<evidence type="ECO:0000256" key="3">
    <source>
        <dbReference type="ARBA" id="ARBA00022692"/>
    </source>
</evidence>
<evidence type="ECO:0000256" key="1">
    <source>
        <dbReference type="ARBA" id="ARBA00004141"/>
    </source>
</evidence>
<name>A0AAV1B9W0_VICFA</name>
<comment type="subcellular location">
    <subcellularLocation>
        <location evidence="1">Membrane</location>
        <topology evidence="1">Multi-pass membrane protein</topology>
    </subcellularLocation>
</comment>
<comment type="similarity">
    <text evidence="2">Belongs to the TAPT1 family.</text>
</comment>
<feature type="transmembrane region" description="Helical" evidence="7">
    <location>
        <begin position="230"/>
        <end position="250"/>
    </location>
</feature>
<reference evidence="8 9" key="1">
    <citation type="submission" date="2023-01" db="EMBL/GenBank/DDBJ databases">
        <authorList>
            <person name="Kreplak J."/>
        </authorList>
    </citation>
    <scope>NUCLEOTIDE SEQUENCE [LARGE SCALE GENOMIC DNA]</scope>
</reference>
<feature type="transmembrane region" description="Helical" evidence="7">
    <location>
        <begin position="419"/>
        <end position="444"/>
    </location>
</feature>
<dbReference type="Proteomes" id="UP001157006">
    <property type="component" value="Chromosome 6"/>
</dbReference>
<organism evidence="8 9">
    <name type="scientific">Vicia faba</name>
    <name type="common">Broad bean</name>
    <name type="synonym">Faba vulgaris</name>
    <dbReference type="NCBI Taxonomy" id="3906"/>
    <lineage>
        <taxon>Eukaryota</taxon>
        <taxon>Viridiplantae</taxon>
        <taxon>Streptophyta</taxon>
        <taxon>Embryophyta</taxon>
        <taxon>Tracheophyta</taxon>
        <taxon>Spermatophyta</taxon>
        <taxon>Magnoliopsida</taxon>
        <taxon>eudicotyledons</taxon>
        <taxon>Gunneridae</taxon>
        <taxon>Pentapetalae</taxon>
        <taxon>rosids</taxon>
        <taxon>fabids</taxon>
        <taxon>Fabales</taxon>
        <taxon>Fabaceae</taxon>
        <taxon>Papilionoideae</taxon>
        <taxon>50 kb inversion clade</taxon>
        <taxon>NPAAA clade</taxon>
        <taxon>Hologalegina</taxon>
        <taxon>IRL clade</taxon>
        <taxon>Fabeae</taxon>
        <taxon>Vicia</taxon>
    </lineage>
</organism>
<dbReference type="PANTHER" id="PTHR13317:SF4">
    <property type="entry name" value="TRANSMEMBRANE ANTERIOR POSTERIOR TRANSFORMATION PROTEIN 1 HOMOLOG"/>
    <property type="match status" value="1"/>
</dbReference>
<keyword evidence="9" id="KW-1185">Reference proteome</keyword>
<evidence type="ECO:0000256" key="7">
    <source>
        <dbReference type="SAM" id="Phobius"/>
    </source>
</evidence>
<feature type="transmembrane region" description="Helical" evidence="7">
    <location>
        <begin position="103"/>
        <end position="131"/>
    </location>
</feature>
<gene>
    <name evidence="8" type="ORF">VFH_VI109960</name>
</gene>
<evidence type="ECO:0000256" key="5">
    <source>
        <dbReference type="ARBA" id="ARBA00023136"/>
    </source>
</evidence>
<keyword evidence="4 7" id="KW-1133">Transmembrane helix</keyword>
<dbReference type="EMBL" id="OX451741">
    <property type="protein sequence ID" value="CAI8618159.1"/>
    <property type="molecule type" value="Genomic_DNA"/>
</dbReference>
<keyword evidence="3 7" id="KW-0812">Transmembrane</keyword>
<dbReference type="AlphaFoldDB" id="A0AAV1B9W0"/>
<evidence type="ECO:0000313" key="8">
    <source>
        <dbReference type="EMBL" id="CAI8618159.1"/>
    </source>
</evidence>
<evidence type="ECO:0008006" key="10">
    <source>
        <dbReference type="Google" id="ProtNLM"/>
    </source>
</evidence>
<dbReference type="InterPro" id="IPR008010">
    <property type="entry name" value="Tatp1"/>
</dbReference>
<dbReference type="GO" id="GO:0005789">
    <property type="term" value="C:endoplasmic reticulum membrane"/>
    <property type="evidence" value="ECO:0007669"/>
    <property type="project" value="TreeGrafter"/>
</dbReference>
<protein>
    <recommendedName>
        <fullName evidence="10">Protein POLLEN DEFECTIVE IN GUIDANCE 1</fullName>
    </recommendedName>
</protein>
<evidence type="ECO:0000313" key="9">
    <source>
        <dbReference type="Proteomes" id="UP001157006"/>
    </source>
</evidence>
<dbReference type="Pfam" id="PF05346">
    <property type="entry name" value="DUF747"/>
    <property type="match status" value="1"/>
</dbReference>
<accession>A0AAV1B9W0</accession>
<feature type="transmembrane region" description="Helical" evidence="7">
    <location>
        <begin position="389"/>
        <end position="407"/>
    </location>
</feature>
<dbReference type="PANTHER" id="PTHR13317">
    <property type="entry name" value="TRANSMEMBRANE ANTERIOR POSTERIOR TRANSFORMATION PROTEIN 1 HOMOLOG"/>
    <property type="match status" value="1"/>
</dbReference>
<proteinExistence type="inferred from homology"/>
<evidence type="ECO:0000256" key="6">
    <source>
        <dbReference type="SAM" id="MobiDB-lite"/>
    </source>
</evidence>
<feature type="transmembrane region" description="Helical" evidence="7">
    <location>
        <begin position="151"/>
        <end position="176"/>
    </location>
</feature>
<feature type="region of interest" description="Disordered" evidence="6">
    <location>
        <begin position="1"/>
        <end position="20"/>
    </location>
</feature>
<feature type="transmembrane region" description="Helical" evidence="7">
    <location>
        <begin position="256"/>
        <end position="278"/>
    </location>
</feature>
<evidence type="ECO:0000256" key="4">
    <source>
        <dbReference type="ARBA" id="ARBA00022989"/>
    </source>
</evidence>